<name>A0A344TXU4_9ACTN</name>
<dbReference type="EMBL" id="CP030862">
    <property type="protein sequence ID" value="AXE23465.1"/>
    <property type="molecule type" value="Genomic_DNA"/>
</dbReference>
<organism evidence="1 2">
    <name type="scientific">Streptomyces globosus</name>
    <dbReference type="NCBI Taxonomy" id="68209"/>
    <lineage>
        <taxon>Bacteria</taxon>
        <taxon>Bacillati</taxon>
        <taxon>Actinomycetota</taxon>
        <taxon>Actinomycetes</taxon>
        <taxon>Kitasatosporales</taxon>
        <taxon>Streptomycetaceae</taxon>
        <taxon>Streptomyces</taxon>
    </lineage>
</organism>
<dbReference type="KEGG" id="sgz:C0216_08290"/>
<evidence type="ECO:0000313" key="1">
    <source>
        <dbReference type="EMBL" id="AXE23465.1"/>
    </source>
</evidence>
<dbReference type="OrthoDB" id="3543178at2"/>
<accession>A0A344TXU4</accession>
<dbReference type="AlphaFoldDB" id="A0A344TXU4"/>
<proteinExistence type="predicted"/>
<sequence>MSGTVVDAFGTGLLDTTVTALPGGGHRWLRRPGPASADGFTPLADRLREAVGAVPAGAPVRPLLGRPAPDGARIYDAPGRHSAAHWLITGGGPHAAPGGARALADVLRGVGALLAALHRQPVPDEARRPSRAAVRLHRWLSGRTTAAGATPADLLGAEAVGPLRAWAAEAVQPSDGHVLSHGAPGLGALVLPGPDGTPDGPAALLTGEDLCAAPPHLDLGWMVGELVELRWLMGCATEPRSWQQPVDALLDGYGSGHAAGPGPCARESHLRGGALRIALHAHDTAAYLPDSVGQARLYGVLATAFTKEAAA</sequence>
<dbReference type="Proteomes" id="UP000252004">
    <property type="component" value="Chromosome"/>
</dbReference>
<dbReference type="InterPro" id="IPR011009">
    <property type="entry name" value="Kinase-like_dom_sf"/>
</dbReference>
<evidence type="ECO:0000313" key="2">
    <source>
        <dbReference type="Proteomes" id="UP000252004"/>
    </source>
</evidence>
<evidence type="ECO:0008006" key="3">
    <source>
        <dbReference type="Google" id="ProtNLM"/>
    </source>
</evidence>
<dbReference type="RefSeq" id="WP_114054646.1">
    <property type="nucleotide sequence ID" value="NZ_CP030862.1"/>
</dbReference>
<protein>
    <recommendedName>
        <fullName evidence="3">Aminoglycoside phosphotransferase family protein</fullName>
    </recommendedName>
</protein>
<keyword evidence="2" id="KW-1185">Reference proteome</keyword>
<dbReference type="SUPFAM" id="SSF56112">
    <property type="entry name" value="Protein kinase-like (PK-like)"/>
    <property type="match status" value="1"/>
</dbReference>
<gene>
    <name evidence="1" type="ORF">C0216_08290</name>
</gene>
<reference evidence="1 2" key="1">
    <citation type="submission" date="2018-01" db="EMBL/GenBank/DDBJ databases">
        <title>Draft genome Sequence of streptomyces globosus LZH-48.</title>
        <authorList>
            <person name="Ran K."/>
            <person name="Li Z."/>
            <person name="Wei S."/>
            <person name="Dong R."/>
        </authorList>
    </citation>
    <scope>NUCLEOTIDE SEQUENCE [LARGE SCALE GENOMIC DNA]</scope>
    <source>
        <strain evidence="1 2">LZH-48</strain>
    </source>
</reference>